<dbReference type="EMBL" id="PHFL01000044">
    <property type="protein sequence ID" value="RFM24297.1"/>
    <property type="molecule type" value="Genomic_DNA"/>
</dbReference>
<evidence type="ECO:0000259" key="13">
    <source>
        <dbReference type="Pfam" id="PF07715"/>
    </source>
</evidence>
<keyword evidence="14" id="KW-0675">Receptor</keyword>
<dbReference type="Pfam" id="PF13715">
    <property type="entry name" value="CarbopepD_reg_2"/>
    <property type="match status" value="1"/>
</dbReference>
<comment type="subcellular location">
    <subcellularLocation>
        <location evidence="1 10">Cell outer membrane</location>
        <topology evidence="1 10">Multi-pass membrane protein</topology>
    </subcellularLocation>
</comment>
<dbReference type="GO" id="GO:0006811">
    <property type="term" value="P:monoatomic ion transport"/>
    <property type="evidence" value="ECO:0007669"/>
    <property type="project" value="UniProtKB-KW"/>
</dbReference>
<keyword evidence="3 10" id="KW-1134">Transmembrane beta strand</keyword>
<evidence type="ECO:0000313" key="14">
    <source>
        <dbReference type="EMBL" id="RFM24297.1"/>
    </source>
</evidence>
<feature type="domain" description="TonB-dependent receptor plug" evidence="13">
    <location>
        <begin position="145"/>
        <end position="266"/>
    </location>
</feature>
<dbReference type="Pfam" id="PF07715">
    <property type="entry name" value="Plug"/>
    <property type="match status" value="1"/>
</dbReference>
<evidence type="ECO:0000313" key="15">
    <source>
        <dbReference type="Proteomes" id="UP000266389"/>
    </source>
</evidence>
<evidence type="ECO:0000256" key="8">
    <source>
        <dbReference type="ARBA" id="ARBA00023136"/>
    </source>
</evidence>
<dbReference type="AlphaFoldDB" id="A0A395M0L2"/>
<evidence type="ECO:0000256" key="9">
    <source>
        <dbReference type="ARBA" id="ARBA00023237"/>
    </source>
</evidence>
<dbReference type="Proteomes" id="UP000266389">
    <property type="component" value="Unassembled WGS sequence"/>
</dbReference>
<keyword evidence="7 11" id="KW-0798">TonB box</keyword>
<evidence type="ECO:0000256" key="2">
    <source>
        <dbReference type="ARBA" id="ARBA00022448"/>
    </source>
</evidence>
<dbReference type="Gene3D" id="2.170.130.10">
    <property type="entry name" value="TonB-dependent receptor, plug domain"/>
    <property type="match status" value="1"/>
</dbReference>
<dbReference type="SUPFAM" id="SSF49464">
    <property type="entry name" value="Carboxypeptidase regulatory domain-like"/>
    <property type="match status" value="1"/>
</dbReference>
<dbReference type="InterPro" id="IPR000531">
    <property type="entry name" value="Beta-barrel_TonB"/>
</dbReference>
<comment type="similarity">
    <text evidence="10 11">Belongs to the TonB-dependent receptor family.</text>
</comment>
<reference evidence="14 15" key="1">
    <citation type="journal article" date="2011" name="ISME J.">
        <title>Community ecology of hot spring cyanobacterial mats: predominant populations and their functional potential.</title>
        <authorList>
            <person name="Klatt C.G."/>
            <person name="Wood J.M."/>
            <person name="Rusch D.B."/>
            <person name="Bateson M.M."/>
            <person name="Hamamura N."/>
            <person name="Heidelberg J.F."/>
            <person name="Grossman A.R."/>
            <person name="Bhaya D."/>
            <person name="Cohan F.M."/>
            <person name="Kuhl M."/>
            <person name="Bryant D.A."/>
            <person name="Ward D.M."/>
        </authorList>
    </citation>
    <scope>NUCLEOTIDE SEQUENCE [LARGE SCALE GENOMIC DNA]</scope>
    <source>
        <strain evidence="14">OS</strain>
    </source>
</reference>
<dbReference type="GO" id="GO:0015889">
    <property type="term" value="P:cobalamin transport"/>
    <property type="evidence" value="ECO:0007669"/>
    <property type="project" value="TreeGrafter"/>
</dbReference>
<dbReference type="InterPro" id="IPR039426">
    <property type="entry name" value="TonB-dep_rcpt-like"/>
</dbReference>
<dbReference type="Pfam" id="PF00593">
    <property type="entry name" value="TonB_dep_Rec_b-barrel"/>
    <property type="match status" value="1"/>
</dbReference>
<gene>
    <name evidence="14" type="ORF">D0433_06630</name>
</gene>
<dbReference type="InterPro" id="IPR037066">
    <property type="entry name" value="Plug_dom_sf"/>
</dbReference>
<keyword evidence="2 10" id="KW-0813">Transport</keyword>
<evidence type="ECO:0000256" key="1">
    <source>
        <dbReference type="ARBA" id="ARBA00004571"/>
    </source>
</evidence>
<sequence length="973" mass="104270">MLIPSACIYQQQNIIDMLSSVKRNLAIISLIGLTLLIHHAALQAQTGEIRGVVTDASDGQKLIGAQVSLVDTKVGAVTNLDGVYVLRQVKPGNYTIVAKYIGYKSATKQVTVEADKTVEVNFALVPSAVSAEEVVVTGLAAATEKRKLSAPVQSITPQMIQNVTVQSIDQLLQGQIAGVSVGMASGLPGTGSRIQSRGVKSAANNSTPVFYVDNVRVDVGDNFGIGTGGTVSSSMAQLVTGEIERVEVALGGSAATLYGTQAANGVTQIFTKKGVPGTPKVRVIATLGADNPETRFVQEDVTRRLFFQTGIFQNYTINLNGGSDIFTYNISAMARSTNGFITRNQARDDLYNIAFGARAILNENLDAEISTTFIRNGFSRFNQGNNIFAPLGAMEHGTAFRERRFTPAGTDNPDSLLALWMLPEYDENVNRVITSFTLNYAPFKWFTNRVTIGFDYNKREARFLIPIEASIAFGSAILGSITRADREFMQPIINYAGSIKLPELEGVAVSLNFGGEAFRQDVRSISGSGQNLAAGTRTFNQAGIVTGSEGVGSIFLAGAFGEVRAELLKHIFIDGGMRFDGSTAFGRNVSFIPLARGGIAAILSDFEFYPAEWKKYVSFLKLRGAIGQTGNFPAPFLRDRTFSAPSFLGSAAIAPANPGNPDIKPEFVTSLEGGVELGFLDDRISFSVTYSSTRTTDGLFAVPSDPVTGFGLVQRNVGEVFNGVWELSLSGNVVKITDFELNARVNMAFVTNEVTNIGTVGGRPIPEFGVGGFAFSGLFVANGRPIGAIRANRIAQEADGTYRGRFIANQFNGAQAIPTYFGSLTLEAVIIRDITVSALFEYSGGNALINTLQVLRIANSYPDALARIPGYVSFSQNSVVNPANFAAYGAFFVEDARWIKWRDVTVRYRNAFGFKGANLSAAIRNPLVISTAAAGVDPEINWARATGALDLGSTGGANLSAARQIRFTVEYNF</sequence>
<dbReference type="InterPro" id="IPR008969">
    <property type="entry name" value="CarboxyPept-like_regulatory"/>
</dbReference>
<keyword evidence="6" id="KW-0406">Ion transport</keyword>
<proteinExistence type="inferred from homology"/>
<accession>A0A395M0L2</accession>
<keyword evidence="9 10" id="KW-0998">Cell outer membrane</keyword>
<keyword evidence="4 10" id="KW-0812">Transmembrane</keyword>
<name>A0A395M0L2_9BACT</name>
<keyword evidence="5" id="KW-0732">Signal</keyword>
<evidence type="ECO:0000256" key="5">
    <source>
        <dbReference type="ARBA" id="ARBA00022729"/>
    </source>
</evidence>
<dbReference type="PROSITE" id="PS52016">
    <property type="entry name" value="TONB_DEPENDENT_REC_3"/>
    <property type="match status" value="1"/>
</dbReference>
<dbReference type="GO" id="GO:0009279">
    <property type="term" value="C:cell outer membrane"/>
    <property type="evidence" value="ECO:0007669"/>
    <property type="project" value="UniProtKB-SubCell"/>
</dbReference>
<evidence type="ECO:0000256" key="6">
    <source>
        <dbReference type="ARBA" id="ARBA00023065"/>
    </source>
</evidence>
<evidence type="ECO:0000256" key="3">
    <source>
        <dbReference type="ARBA" id="ARBA00022452"/>
    </source>
</evidence>
<comment type="caution">
    <text evidence="14">The sequence shown here is derived from an EMBL/GenBank/DDBJ whole genome shotgun (WGS) entry which is preliminary data.</text>
</comment>
<organism evidence="14 15">
    <name type="scientific">Candidatus Thermochlorobacter aerophilus</name>
    <dbReference type="NCBI Taxonomy" id="1868324"/>
    <lineage>
        <taxon>Bacteria</taxon>
        <taxon>Pseudomonadati</taxon>
        <taxon>Chlorobiota</taxon>
        <taxon>Chlorobiia</taxon>
        <taxon>Chlorobiales</taxon>
        <taxon>Candidatus Thermochlorobacteriaceae</taxon>
        <taxon>Candidatus Thermochlorobacter</taxon>
    </lineage>
</organism>
<dbReference type="PANTHER" id="PTHR30069:SF53">
    <property type="entry name" value="COLICIN I RECEPTOR-RELATED"/>
    <property type="match status" value="1"/>
</dbReference>
<keyword evidence="8 10" id="KW-0472">Membrane</keyword>
<dbReference type="InterPro" id="IPR012910">
    <property type="entry name" value="Plug_dom"/>
</dbReference>
<dbReference type="InterPro" id="IPR036942">
    <property type="entry name" value="Beta-barrel_TonB_sf"/>
</dbReference>
<dbReference type="PANTHER" id="PTHR30069">
    <property type="entry name" value="TONB-DEPENDENT OUTER MEMBRANE RECEPTOR"/>
    <property type="match status" value="1"/>
</dbReference>
<evidence type="ECO:0000256" key="10">
    <source>
        <dbReference type="PROSITE-ProRule" id="PRU01360"/>
    </source>
</evidence>
<evidence type="ECO:0000259" key="12">
    <source>
        <dbReference type="Pfam" id="PF00593"/>
    </source>
</evidence>
<feature type="domain" description="TonB-dependent receptor-like beta-barrel" evidence="12">
    <location>
        <begin position="397"/>
        <end position="770"/>
    </location>
</feature>
<protein>
    <submittedName>
        <fullName evidence="14">TonB-dependent receptor</fullName>
    </submittedName>
</protein>
<dbReference type="Gene3D" id="2.40.170.20">
    <property type="entry name" value="TonB-dependent receptor, beta-barrel domain"/>
    <property type="match status" value="1"/>
</dbReference>
<evidence type="ECO:0000256" key="11">
    <source>
        <dbReference type="RuleBase" id="RU003357"/>
    </source>
</evidence>
<dbReference type="Gene3D" id="2.60.40.1120">
    <property type="entry name" value="Carboxypeptidase-like, regulatory domain"/>
    <property type="match status" value="1"/>
</dbReference>
<evidence type="ECO:0000256" key="7">
    <source>
        <dbReference type="ARBA" id="ARBA00023077"/>
    </source>
</evidence>
<dbReference type="SUPFAM" id="SSF56935">
    <property type="entry name" value="Porins"/>
    <property type="match status" value="1"/>
</dbReference>
<evidence type="ECO:0000256" key="4">
    <source>
        <dbReference type="ARBA" id="ARBA00022692"/>
    </source>
</evidence>